<dbReference type="AlphaFoldDB" id="M1USR3"/>
<evidence type="ECO:0000313" key="4">
    <source>
        <dbReference type="EMBL" id="AGG66187.1"/>
    </source>
</evidence>
<feature type="transmembrane region" description="Helical" evidence="2">
    <location>
        <begin position="193"/>
        <end position="210"/>
    </location>
</feature>
<dbReference type="PATRIC" id="fig|1121353.3.peg.760"/>
<gene>
    <name evidence="4" type="ORF">H924_03695</name>
</gene>
<feature type="transmembrane region" description="Helical" evidence="2">
    <location>
        <begin position="261"/>
        <end position="286"/>
    </location>
</feature>
<evidence type="ECO:0000256" key="3">
    <source>
        <dbReference type="SAM" id="SignalP"/>
    </source>
</evidence>
<feature type="compositionally biased region" description="Low complexity" evidence="1">
    <location>
        <begin position="422"/>
        <end position="436"/>
    </location>
</feature>
<reference evidence="4 5" key="1">
    <citation type="submission" date="2013-02" db="EMBL/GenBank/DDBJ databases">
        <title>The complete genome sequence of Corynebacterium callunae DSM 20147.</title>
        <authorList>
            <person name="Ruckert C."/>
            <person name="Albersmeier A."/>
            <person name="Kalinowski J."/>
        </authorList>
    </citation>
    <scope>NUCLEOTIDE SEQUENCE [LARGE SCALE GENOMIC DNA]</scope>
    <source>
        <strain evidence="4 5">DSM 20147</strain>
    </source>
</reference>
<evidence type="ECO:0000313" key="5">
    <source>
        <dbReference type="Proteomes" id="UP000011760"/>
    </source>
</evidence>
<feature type="transmembrane region" description="Helical" evidence="2">
    <location>
        <begin position="298"/>
        <end position="322"/>
    </location>
</feature>
<name>M1USR3_9CORY</name>
<feature type="transmembrane region" description="Helical" evidence="2">
    <location>
        <begin position="151"/>
        <end position="172"/>
    </location>
</feature>
<feature type="chain" id="PRO_5004017724" evidence="3">
    <location>
        <begin position="20"/>
        <end position="529"/>
    </location>
</feature>
<feature type="region of interest" description="Disordered" evidence="1">
    <location>
        <begin position="408"/>
        <end position="467"/>
    </location>
</feature>
<keyword evidence="2" id="KW-0472">Membrane</keyword>
<organism evidence="4 5">
    <name type="scientific">Corynebacterium callunae DSM 20147</name>
    <dbReference type="NCBI Taxonomy" id="1121353"/>
    <lineage>
        <taxon>Bacteria</taxon>
        <taxon>Bacillati</taxon>
        <taxon>Actinomycetota</taxon>
        <taxon>Actinomycetes</taxon>
        <taxon>Mycobacteriales</taxon>
        <taxon>Corynebacteriaceae</taxon>
        <taxon>Corynebacterium</taxon>
    </lineage>
</organism>
<dbReference type="eggNOG" id="ENOG5032TCD">
    <property type="taxonomic scope" value="Bacteria"/>
</dbReference>
<keyword evidence="2" id="KW-0812">Transmembrane</keyword>
<proteinExistence type="predicted"/>
<dbReference type="Proteomes" id="UP000011760">
    <property type="component" value="Chromosome"/>
</dbReference>
<evidence type="ECO:0000256" key="2">
    <source>
        <dbReference type="SAM" id="Phobius"/>
    </source>
</evidence>
<protein>
    <submittedName>
        <fullName evidence="4">Uncharacterized protein</fullName>
    </submittedName>
</protein>
<accession>M1USR3</accession>
<dbReference type="KEGG" id="ccn:H924_03695"/>
<feature type="transmembrane region" description="Helical" evidence="2">
    <location>
        <begin position="361"/>
        <end position="384"/>
    </location>
</feature>
<feature type="transmembrane region" description="Helical" evidence="2">
    <location>
        <begin position="230"/>
        <end position="249"/>
    </location>
</feature>
<sequence length="529" mass="51369">MAVFISLIAFLGSVSPAFAQEELEAPSATEHTGGLGIFGQDSFNTCRDNLSQANIATVGEDAAQNDGLGAGITNVLRNVECFALSPVINTVADGVEAASKFWDTNIGQFVQSVMEGNAETMMWAMTFWMDYSMTGIGGASLSANVEGVRNIVLGLTGLALVASFIVGGARLAASRRMGLQEGISDSGEVIGRWLIFSLVVPAAVPGALMASDMLADAIMESFGVSDPATFVQLTMLDESFGGPILLLILSGLTLAGSIMQLIALVIRVLILPIAAGLTPLFAALSFSETGRSGLNHLVAYIIAAIAFKPVSALLYSVVLWNVSNSGDGSTTTGLINALMIGIAGFTAPALVRAIVPAVSQAGGSGAAGAMTAAGAVGAGAGALAGGAGRMLGGASAAGKAASSAGGGSAGGAGAGSGGATGAGASTSTPPRSPVAGAPGGGGASRGGSGSGARGGGGSSASGAGTVRRGAARVGGAAGRGASSVGRGAASVARGSGYALQGTGNLAQTSQNTLEGSIGGAGHYAGQIHR</sequence>
<keyword evidence="5" id="KW-1185">Reference proteome</keyword>
<dbReference type="STRING" id="1121353.H924_03695"/>
<feature type="transmembrane region" description="Helical" evidence="2">
    <location>
        <begin position="334"/>
        <end position="355"/>
    </location>
</feature>
<keyword evidence="3" id="KW-0732">Signal</keyword>
<evidence type="ECO:0000256" key="1">
    <source>
        <dbReference type="SAM" id="MobiDB-lite"/>
    </source>
</evidence>
<dbReference type="EMBL" id="CP004354">
    <property type="protein sequence ID" value="AGG66187.1"/>
    <property type="molecule type" value="Genomic_DNA"/>
</dbReference>
<feature type="signal peptide" evidence="3">
    <location>
        <begin position="1"/>
        <end position="19"/>
    </location>
</feature>
<dbReference type="HOGENOM" id="CLU_510674_0_0_11"/>
<feature type="compositionally biased region" description="Gly residues" evidence="1">
    <location>
        <begin position="437"/>
        <end position="459"/>
    </location>
</feature>
<feature type="compositionally biased region" description="Gly residues" evidence="1">
    <location>
        <begin position="408"/>
        <end position="421"/>
    </location>
</feature>
<keyword evidence="2" id="KW-1133">Transmembrane helix</keyword>